<dbReference type="PANTHER" id="PTHR10302">
    <property type="entry name" value="SINGLE-STRANDED DNA-BINDING PROTEIN"/>
    <property type="match status" value="1"/>
</dbReference>
<dbReference type="KEGG" id="ari:UM93_05890"/>
<evidence type="ECO:0000256" key="3">
    <source>
        <dbReference type="SAM" id="MobiDB-lite"/>
    </source>
</evidence>
<dbReference type="AlphaFoldDB" id="A0A0D4BXI2"/>
<dbReference type="InterPro" id="IPR012340">
    <property type="entry name" value="NA-bd_OB-fold"/>
</dbReference>
<evidence type="ECO:0000313" key="4">
    <source>
        <dbReference type="EMBL" id="AJT41162.1"/>
    </source>
</evidence>
<dbReference type="RefSeq" id="WP_045074313.1">
    <property type="nucleotide sequence ID" value="NZ_CP011005.1"/>
</dbReference>
<dbReference type="Gene3D" id="2.40.50.140">
    <property type="entry name" value="Nucleic acid-binding proteins"/>
    <property type="match status" value="1"/>
</dbReference>
<reference evidence="4 5" key="1">
    <citation type="journal article" date="2015" name="Genome Announc.">
        <title>Complete Genome Sequencing of Protease-Producing Novel Arthrobacter sp. Strain IHBB 11108 Using PacBio Single-Molecule Real-Time Sequencing Technology.</title>
        <authorList>
            <person name="Kiran S."/>
            <person name="Swarnkar M.K."/>
            <person name="Pal M."/>
            <person name="Thakur R."/>
            <person name="Tewari R."/>
            <person name="Singh A.K."/>
            <person name="Gulati A."/>
        </authorList>
    </citation>
    <scope>NUCLEOTIDE SEQUENCE [LARGE SCALE GENOMIC DNA]</scope>
    <source>
        <strain evidence="4 5">IHBB 11108</strain>
    </source>
</reference>
<dbReference type="PANTHER" id="PTHR10302:SF0">
    <property type="entry name" value="SINGLE-STRANDED DNA-BINDING PROTEIN, MITOCHONDRIAL"/>
    <property type="match status" value="1"/>
</dbReference>
<evidence type="ECO:0000256" key="2">
    <source>
        <dbReference type="PROSITE-ProRule" id="PRU00252"/>
    </source>
</evidence>
<dbReference type="Proteomes" id="UP000061839">
    <property type="component" value="Chromosome"/>
</dbReference>
<dbReference type="EMBL" id="CP011005">
    <property type="protein sequence ID" value="AJT41162.1"/>
    <property type="molecule type" value="Genomic_DNA"/>
</dbReference>
<proteinExistence type="predicted"/>
<accession>A0A0D4BXI2</accession>
<dbReference type="PATRIC" id="fig|1618207.4.peg.1194"/>
<feature type="region of interest" description="Disordered" evidence="3">
    <location>
        <begin position="121"/>
        <end position="185"/>
    </location>
</feature>
<dbReference type="OrthoDB" id="4427276at2"/>
<dbReference type="SUPFAM" id="SSF50249">
    <property type="entry name" value="Nucleic acid-binding proteins"/>
    <property type="match status" value="1"/>
</dbReference>
<dbReference type="GO" id="GO:0003697">
    <property type="term" value="F:single-stranded DNA binding"/>
    <property type="evidence" value="ECO:0007669"/>
    <property type="project" value="InterPro"/>
</dbReference>
<dbReference type="GO" id="GO:0009295">
    <property type="term" value="C:nucleoid"/>
    <property type="evidence" value="ECO:0007669"/>
    <property type="project" value="TreeGrafter"/>
</dbReference>
<dbReference type="InterPro" id="IPR011344">
    <property type="entry name" value="ssDNA-bd"/>
</dbReference>
<keyword evidence="1 2" id="KW-0238">DNA-binding</keyword>
<evidence type="ECO:0000256" key="1">
    <source>
        <dbReference type="ARBA" id="ARBA00023125"/>
    </source>
</evidence>
<dbReference type="GO" id="GO:0006260">
    <property type="term" value="P:DNA replication"/>
    <property type="evidence" value="ECO:0007669"/>
    <property type="project" value="InterPro"/>
</dbReference>
<feature type="compositionally biased region" description="Acidic residues" evidence="3">
    <location>
        <begin position="156"/>
        <end position="185"/>
    </location>
</feature>
<dbReference type="PROSITE" id="PS50935">
    <property type="entry name" value="SSB"/>
    <property type="match status" value="1"/>
</dbReference>
<dbReference type="STRING" id="1618207.UM93_05890"/>
<protein>
    <recommendedName>
        <fullName evidence="6">Single-stranded DNA-binding protein</fullName>
    </recommendedName>
</protein>
<dbReference type="InterPro" id="IPR000424">
    <property type="entry name" value="Primosome_PriB/ssb"/>
</dbReference>
<name>A0A0D4BXI2_9MICC</name>
<dbReference type="CDD" id="cd04496">
    <property type="entry name" value="SSB_OBF"/>
    <property type="match status" value="1"/>
</dbReference>
<dbReference type="Pfam" id="PF00436">
    <property type="entry name" value="SSB"/>
    <property type="match status" value="1"/>
</dbReference>
<sequence length="185" mass="20278">MSDVVTVRGFVASEVKTILTEQGWPVASFRLGSTERRYDRTKSQWVDAGTNWYSVSMFRGLAQNASCSVVKGERVIVTGKLKLRQWVNGERRGIAPEIDAEAVGHDLFWGTAKFKRTTHTFELPSSKESPAEAGNQGTDGDLSEAESRDRPQGDLSDAEEEFGDEADAEAQTEAGAAEEETEPAF</sequence>
<evidence type="ECO:0000313" key="5">
    <source>
        <dbReference type="Proteomes" id="UP000061839"/>
    </source>
</evidence>
<organism evidence="4 5">
    <name type="scientific">Psychromicrobium lacuslunae</name>
    <dbReference type="NCBI Taxonomy" id="1618207"/>
    <lineage>
        <taxon>Bacteria</taxon>
        <taxon>Bacillati</taxon>
        <taxon>Actinomycetota</taxon>
        <taxon>Actinomycetes</taxon>
        <taxon>Micrococcales</taxon>
        <taxon>Micrococcaceae</taxon>
        <taxon>Psychromicrobium</taxon>
    </lineage>
</organism>
<evidence type="ECO:0008006" key="6">
    <source>
        <dbReference type="Google" id="ProtNLM"/>
    </source>
</evidence>
<gene>
    <name evidence="4" type="ORF">UM93_05890</name>
</gene>
<dbReference type="HOGENOM" id="CLU_078758_1_3_11"/>
<keyword evidence="5" id="KW-1185">Reference proteome</keyword>